<reference evidence="1 2" key="1">
    <citation type="journal article" date="2015" name="Genome Biol. Evol.">
        <title>Comparative Genomics of a Bacterivorous Green Alga Reveals Evolutionary Causalities and Consequences of Phago-Mixotrophic Mode of Nutrition.</title>
        <authorList>
            <person name="Burns J.A."/>
            <person name="Paasch A."/>
            <person name="Narechania A."/>
            <person name="Kim E."/>
        </authorList>
    </citation>
    <scope>NUCLEOTIDE SEQUENCE [LARGE SCALE GENOMIC DNA]</scope>
    <source>
        <strain evidence="1 2">PLY_AMNH</strain>
    </source>
</reference>
<organism evidence="1 2">
    <name type="scientific">Cymbomonas tetramitiformis</name>
    <dbReference type="NCBI Taxonomy" id="36881"/>
    <lineage>
        <taxon>Eukaryota</taxon>
        <taxon>Viridiplantae</taxon>
        <taxon>Chlorophyta</taxon>
        <taxon>Pyramimonadophyceae</taxon>
        <taxon>Pyramimonadales</taxon>
        <taxon>Pyramimonadaceae</taxon>
        <taxon>Cymbomonas</taxon>
    </lineage>
</organism>
<evidence type="ECO:0000313" key="1">
    <source>
        <dbReference type="EMBL" id="KAK3234679.1"/>
    </source>
</evidence>
<evidence type="ECO:0000313" key="2">
    <source>
        <dbReference type="Proteomes" id="UP001190700"/>
    </source>
</evidence>
<dbReference type="AlphaFoldDB" id="A0AAE0BFG2"/>
<dbReference type="Proteomes" id="UP001190700">
    <property type="component" value="Unassembled WGS sequence"/>
</dbReference>
<accession>A0AAE0BFG2</accession>
<gene>
    <name evidence="1" type="ORF">CYMTET_55229</name>
</gene>
<keyword evidence="2" id="KW-1185">Reference proteome</keyword>
<comment type="caution">
    <text evidence="1">The sequence shown here is derived from an EMBL/GenBank/DDBJ whole genome shotgun (WGS) entry which is preliminary data.</text>
</comment>
<name>A0AAE0BFG2_9CHLO</name>
<protein>
    <submittedName>
        <fullName evidence="1">Uncharacterized protein</fullName>
    </submittedName>
</protein>
<proteinExistence type="predicted"/>
<sequence length="92" mass="9996">MVCEEHSRRVRVANNSVLIAMAPSLSEMRVKEVGGYTGDVGEYTGDVGEYAGDVGEFPGDVGEYLGEVGEYNGDVGTYPSCDDLRREPEWSL</sequence>
<dbReference type="EMBL" id="LGRX02035483">
    <property type="protein sequence ID" value="KAK3234679.1"/>
    <property type="molecule type" value="Genomic_DNA"/>
</dbReference>